<evidence type="ECO:0000313" key="3">
    <source>
        <dbReference type="Proteomes" id="UP000321558"/>
    </source>
</evidence>
<reference evidence="2 3" key="1">
    <citation type="submission" date="2019-07" db="EMBL/GenBank/DDBJ databases">
        <title>Whole genome shotgun sequence of Oceanobacillus sojae NBRC 105379.</title>
        <authorList>
            <person name="Hosoyama A."/>
            <person name="Uohara A."/>
            <person name="Ohji S."/>
            <person name="Ichikawa N."/>
        </authorList>
    </citation>
    <scope>NUCLEOTIDE SEQUENCE [LARGE SCALE GENOMIC DNA]</scope>
    <source>
        <strain evidence="2 3">NBRC 105379</strain>
    </source>
</reference>
<accession>A0A511ZLZ1</accession>
<evidence type="ECO:0000256" key="1">
    <source>
        <dbReference type="SAM" id="Phobius"/>
    </source>
</evidence>
<dbReference type="OrthoDB" id="2721404at2"/>
<dbReference type="RefSeq" id="WP_147211373.1">
    <property type="nucleotide sequence ID" value="NZ_BJYM01000013.1"/>
</dbReference>
<keyword evidence="1" id="KW-1133">Transmembrane helix</keyword>
<organism evidence="2 3">
    <name type="scientific">Oceanobacillus sojae</name>
    <dbReference type="NCBI Taxonomy" id="582851"/>
    <lineage>
        <taxon>Bacteria</taxon>
        <taxon>Bacillati</taxon>
        <taxon>Bacillota</taxon>
        <taxon>Bacilli</taxon>
        <taxon>Bacillales</taxon>
        <taxon>Bacillaceae</taxon>
        <taxon>Oceanobacillus</taxon>
    </lineage>
</organism>
<keyword evidence="1" id="KW-0472">Membrane</keyword>
<dbReference type="Proteomes" id="UP000321558">
    <property type="component" value="Unassembled WGS sequence"/>
</dbReference>
<dbReference type="AlphaFoldDB" id="A0A511ZLZ1"/>
<sequence length="188" mass="21160">MEIWPIFLLVAGLVAFLVYLFVVVNRLFFIKKEAITFGTASLLFISFILVASSFYMVLTEKNGVFPIENMVLSKTEQLDADGGKIQELTSGNNKMKADSLEACLQSERTDMLFEESPFQIIDVSLLEELEDQKGSLFTESNILARFSLGEDDFIIMESFEGFPAEQSELDMLDKDALKSCLSEADEME</sequence>
<feature type="transmembrane region" description="Helical" evidence="1">
    <location>
        <begin position="35"/>
        <end position="58"/>
    </location>
</feature>
<keyword evidence="1" id="KW-0812">Transmembrane</keyword>
<proteinExistence type="predicted"/>
<evidence type="ECO:0000313" key="2">
    <source>
        <dbReference type="EMBL" id="GEN88419.1"/>
    </source>
</evidence>
<feature type="transmembrane region" description="Helical" evidence="1">
    <location>
        <begin position="6"/>
        <end position="28"/>
    </location>
</feature>
<gene>
    <name evidence="2" type="ORF">OSO01_31580</name>
</gene>
<name>A0A511ZLZ1_9BACI</name>
<comment type="caution">
    <text evidence="2">The sequence shown here is derived from an EMBL/GenBank/DDBJ whole genome shotgun (WGS) entry which is preliminary data.</text>
</comment>
<keyword evidence="3" id="KW-1185">Reference proteome</keyword>
<protein>
    <submittedName>
        <fullName evidence="2">Uncharacterized protein</fullName>
    </submittedName>
</protein>
<dbReference type="EMBL" id="BJYM01000013">
    <property type="protein sequence ID" value="GEN88419.1"/>
    <property type="molecule type" value="Genomic_DNA"/>
</dbReference>